<reference evidence="2 3" key="1">
    <citation type="submission" date="2023-09" db="EMBL/GenBank/DDBJ databases">
        <title>Multi-omics analysis of a traditional fermented food reveals byproduct-associated fungal strains for waste-to-food upcycling.</title>
        <authorList>
            <consortium name="Lawrence Berkeley National Laboratory"/>
            <person name="Rekdal V.M."/>
            <person name="Villalobos-Escobedo J.M."/>
            <person name="Rodriguez-Valeron N."/>
            <person name="Garcia M.O."/>
            <person name="Vasquez D.P."/>
            <person name="Damayanti I."/>
            <person name="Sorensen P.M."/>
            <person name="Baidoo E.E."/>
            <person name="De Carvalho A.C."/>
            <person name="Riley R."/>
            <person name="Lipzen A."/>
            <person name="He G."/>
            <person name="Yan M."/>
            <person name="Haridas S."/>
            <person name="Daum C."/>
            <person name="Yoshinaga Y."/>
            <person name="Ng V."/>
            <person name="Grigoriev I.V."/>
            <person name="Munk R."/>
            <person name="Nuraida L."/>
            <person name="Wijaya C.H."/>
            <person name="Morales P.-C."/>
            <person name="Keasling J.D."/>
        </authorList>
    </citation>
    <scope>NUCLEOTIDE SEQUENCE [LARGE SCALE GENOMIC DNA]</scope>
    <source>
        <strain evidence="2 3">FGSC 2613</strain>
    </source>
</reference>
<evidence type="ECO:0000313" key="2">
    <source>
        <dbReference type="EMBL" id="KAL0471613.1"/>
    </source>
</evidence>
<accession>A0ABR3DH68</accession>
<name>A0ABR3DH68_NEUIN</name>
<gene>
    <name evidence="2" type="ORF">QR685DRAFT_438698</name>
</gene>
<dbReference type="Proteomes" id="UP001451303">
    <property type="component" value="Unassembled WGS sequence"/>
</dbReference>
<sequence>MALSNGCAHHFVLIKSESSLIQWTCQLCQSGPHYFIYECRYCKMRTCRPCIPGCALGIILGLWLVVLLQVTVWHYGRS</sequence>
<protein>
    <submittedName>
        <fullName evidence="2">Uncharacterized protein</fullName>
    </submittedName>
</protein>
<keyword evidence="1" id="KW-1133">Transmembrane helix</keyword>
<evidence type="ECO:0000256" key="1">
    <source>
        <dbReference type="SAM" id="Phobius"/>
    </source>
</evidence>
<keyword evidence="3" id="KW-1185">Reference proteome</keyword>
<organism evidence="2 3">
    <name type="scientific">Neurospora intermedia</name>
    <dbReference type="NCBI Taxonomy" id="5142"/>
    <lineage>
        <taxon>Eukaryota</taxon>
        <taxon>Fungi</taxon>
        <taxon>Dikarya</taxon>
        <taxon>Ascomycota</taxon>
        <taxon>Pezizomycotina</taxon>
        <taxon>Sordariomycetes</taxon>
        <taxon>Sordariomycetidae</taxon>
        <taxon>Sordariales</taxon>
        <taxon>Sordariaceae</taxon>
        <taxon>Neurospora</taxon>
    </lineage>
</organism>
<keyword evidence="1" id="KW-0812">Transmembrane</keyword>
<evidence type="ECO:0000313" key="3">
    <source>
        <dbReference type="Proteomes" id="UP001451303"/>
    </source>
</evidence>
<feature type="transmembrane region" description="Helical" evidence="1">
    <location>
        <begin position="50"/>
        <end position="75"/>
    </location>
</feature>
<keyword evidence="1" id="KW-0472">Membrane</keyword>
<comment type="caution">
    <text evidence="2">The sequence shown here is derived from an EMBL/GenBank/DDBJ whole genome shotgun (WGS) entry which is preliminary data.</text>
</comment>
<proteinExistence type="predicted"/>
<dbReference type="EMBL" id="JAVLET010000003">
    <property type="protein sequence ID" value="KAL0471613.1"/>
    <property type="molecule type" value="Genomic_DNA"/>
</dbReference>